<feature type="compositionally biased region" description="Basic and acidic residues" evidence="10">
    <location>
        <begin position="911"/>
        <end position="926"/>
    </location>
</feature>
<evidence type="ECO:0000256" key="5">
    <source>
        <dbReference type="ARBA" id="ARBA00023065"/>
    </source>
</evidence>
<accession>A0AAD9LNP0</accession>
<dbReference type="Pfam" id="PF00027">
    <property type="entry name" value="cNMP_binding"/>
    <property type="match status" value="1"/>
</dbReference>
<gene>
    <name evidence="13" type="ORF">P3T76_006135</name>
</gene>
<dbReference type="InterPro" id="IPR018490">
    <property type="entry name" value="cNMP-bd_dom_sf"/>
</dbReference>
<protein>
    <submittedName>
        <fullName evidence="13">Potassium/sodium hyperpolarization-activated cyclic nucleotide-gated channel 1</fullName>
    </submittedName>
</protein>
<evidence type="ECO:0000256" key="1">
    <source>
        <dbReference type="ARBA" id="ARBA00004141"/>
    </source>
</evidence>
<evidence type="ECO:0000256" key="6">
    <source>
        <dbReference type="ARBA" id="ARBA00023136"/>
    </source>
</evidence>
<dbReference type="Gene3D" id="1.10.287.630">
    <property type="entry name" value="Helix hairpin bin"/>
    <property type="match status" value="1"/>
</dbReference>
<dbReference type="GO" id="GO:0044877">
    <property type="term" value="F:protein-containing complex binding"/>
    <property type="evidence" value="ECO:0007669"/>
    <property type="project" value="TreeGrafter"/>
</dbReference>
<feature type="domain" description="Cyclic nucleotide-binding" evidence="12">
    <location>
        <begin position="429"/>
        <end position="472"/>
    </location>
</feature>
<sequence length="973" mass="110790">MPGSLPPPVNAKRTSGRRRTGLFSTMNSELQLKADNHETLVQQFKIRRISGSTRAIQSEFPQIDDTNQPKADKSLLRLISYQNLRILAQQKTWIKLWKAVTSPLVPGGIVSTAHRFFMFGVNHFQILYLPFAYAFFPNGSISTIRVGMTLQLMHLVDLLLNFNTAFVRQRKLITKRRLILRNHVTKWFPLELLSAIPIGILYAWRNNFNEEIARNLLHYDALLIALRVVRATFVEKKMVLSDVLRENKQLSSWFLFSRYSNLLGIAKLMWLTVLISHYMACLWHVVAEREELETVGELYVADVYYAVQLIQGQGGLIGSWEENLLSTFIILIGSVILAIVFGNVAMLVANFNANTTKYHQKMEAVFATMEKMELPLKLRERVQQYYNHMWMEYQSLDGDIAQFQRELTDTLGLEVGLFMYMDMVGKVSFWENCSPDFAVQILLNLKFRVYLADDYVIRKGETGDEMFMINRGVCVLFDATELYKANGTENPIKTAAFPGFENLVGDKTTRSINNFLQPHGNAPLLKRIPTARLWRKAVSTGADARVLPQRNSYEIDSAQRVSIAEDQVLLRSGQVFGELSLLMNYKRTASIRAATYVEMCILSRETFQRIIARYPDDRRQVLTKMFKSCIEKKATPFPLNEIVEMETEKLRKKSASGLSGVEDLPIQVAEALVDRIDVNTPDESIKYGLQAFHPYVSQKPTEDTAKLSNNVDNYRRTGIHRARSDMNTSNERKITISESRLDELEKKIATMMNLMQVMSSSMERQETFRTSGKSCCGCCCVVQHSVELSPGEIPSQDAKIQDNDTFVSTSPAEEEPDVISESKETEKEMVEVYQSIVRHDSRRTTVRDEIEYLSQCKPRLIPLLHPAEPCTEATALRGIESYKDELQGLLEQPASPDQDKNELDSGTNKPRLPESDRASIGLDHRERQHTKHRGNRIGIASPLDSGPTSLSPYQQQFLLAIPPDKENTTQGLT</sequence>
<evidence type="ECO:0000313" key="13">
    <source>
        <dbReference type="EMBL" id="KAK1942636.1"/>
    </source>
</evidence>
<feature type="compositionally biased region" description="Polar residues" evidence="10">
    <location>
        <begin position="946"/>
        <end position="957"/>
    </location>
</feature>
<feature type="domain" description="Cyclic nucleotide-binding" evidence="12">
    <location>
        <begin position="570"/>
        <end position="628"/>
    </location>
</feature>
<keyword evidence="6 11" id="KW-0472">Membrane</keyword>
<keyword evidence="4 11" id="KW-1133">Transmembrane helix</keyword>
<evidence type="ECO:0000313" key="14">
    <source>
        <dbReference type="Proteomes" id="UP001259832"/>
    </source>
</evidence>
<dbReference type="PANTHER" id="PTHR45638:SF11">
    <property type="entry name" value="CYCLIC NUCLEOTIDE-GATED CATION CHANNEL SUBUNIT A"/>
    <property type="match status" value="1"/>
</dbReference>
<dbReference type="SUPFAM" id="SSF51206">
    <property type="entry name" value="cAMP-binding domain-like"/>
    <property type="match status" value="1"/>
</dbReference>
<dbReference type="CDD" id="cd00038">
    <property type="entry name" value="CAP_ED"/>
    <property type="match status" value="1"/>
</dbReference>
<dbReference type="PROSITE" id="PS00888">
    <property type="entry name" value="CNMP_BINDING_1"/>
    <property type="match status" value="1"/>
</dbReference>
<evidence type="ECO:0000256" key="7">
    <source>
        <dbReference type="ARBA" id="ARBA00023286"/>
    </source>
</evidence>
<name>A0AAD9LNP0_9STRA</name>
<feature type="transmembrane region" description="Helical" evidence="11">
    <location>
        <begin position="268"/>
        <end position="286"/>
    </location>
</feature>
<dbReference type="Proteomes" id="UP001259832">
    <property type="component" value="Unassembled WGS sequence"/>
</dbReference>
<dbReference type="PROSITE" id="PS00889">
    <property type="entry name" value="CNMP_BINDING_2"/>
    <property type="match status" value="1"/>
</dbReference>
<dbReference type="SUPFAM" id="SSF81324">
    <property type="entry name" value="Voltage-gated potassium channels"/>
    <property type="match status" value="1"/>
</dbReference>
<dbReference type="InterPro" id="IPR000595">
    <property type="entry name" value="cNMP-bd_dom"/>
</dbReference>
<dbReference type="GO" id="GO:0005221">
    <property type="term" value="F:intracellularly cyclic nucleotide-activated monoatomic cation channel activity"/>
    <property type="evidence" value="ECO:0007669"/>
    <property type="project" value="InterPro"/>
</dbReference>
<feature type="transmembrane region" description="Helical" evidence="11">
    <location>
        <begin position="328"/>
        <end position="351"/>
    </location>
</feature>
<dbReference type="PANTHER" id="PTHR45638">
    <property type="entry name" value="CYCLIC NUCLEOTIDE-GATED CATION CHANNEL SUBUNIT A"/>
    <property type="match status" value="1"/>
</dbReference>
<evidence type="ECO:0000256" key="9">
    <source>
        <dbReference type="SAM" id="Coils"/>
    </source>
</evidence>
<dbReference type="Gene3D" id="2.60.120.10">
    <property type="entry name" value="Jelly Rolls"/>
    <property type="match status" value="1"/>
</dbReference>
<keyword evidence="9" id="KW-0175">Coiled coil</keyword>
<dbReference type="GO" id="GO:0016020">
    <property type="term" value="C:membrane"/>
    <property type="evidence" value="ECO:0007669"/>
    <property type="project" value="UniProtKB-SubCell"/>
</dbReference>
<keyword evidence="14" id="KW-1185">Reference proteome</keyword>
<dbReference type="InterPro" id="IPR018488">
    <property type="entry name" value="cNMP-bd_CS"/>
</dbReference>
<evidence type="ECO:0000256" key="2">
    <source>
        <dbReference type="ARBA" id="ARBA00022448"/>
    </source>
</evidence>
<keyword evidence="8" id="KW-0407">Ion channel</keyword>
<feature type="coiled-coil region" evidence="9">
    <location>
        <begin position="727"/>
        <end position="754"/>
    </location>
</feature>
<feature type="region of interest" description="Disordered" evidence="10">
    <location>
        <begin position="891"/>
        <end position="973"/>
    </location>
</feature>
<dbReference type="PROSITE" id="PS50042">
    <property type="entry name" value="CNMP_BINDING_3"/>
    <property type="match status" value="2"/>
</dbReference>
<evidence type="ECO:0000256" key="10">
    <source>
        <dbReference type="SAM" id="MobiDB-lite"/>
    </source>
</evidence>
<dbReference type="AlphaFoldDB" id="A0AAD9LNP0"/>
<evidence type="ECO:0000256" key="4">
    <source>
        <dbReference type="ARBA" id="ARBA00022989"/>
    </source>
</evidence>
<comment type="subcellular location">
    <subcellularLocation>
        <location evidence="1">Membrane</location>
        <topology evidence="1">Multi-pass membrane protein</topology>
    </subcellularLocation>
</comment>
<keyword evidence="5" id="KW-0406">Ion transport</keyword>
<proteinExistence type="predicted"/>
<keyword evidence="3 11" id="KW-0812">Transmembrane</keyword>
<reference evidence="13" key="1">
    <citation type="submission" date="2023-08" db="EMBL/GenBank/DDBJ databases">
        <title>Reference Genome Resource for the Citrus Pathogen Phytophthora citrophthora.</title>
        <authorList>
            <person name="Moller H."/>
            <person name="Coetzee B."/>
            <person name="Rose L.J."/>
            <person name="Van Niekerk J.M."/>
        </authorList>
    </citation>
    <scope>NUCLEOTIDE SEQUENCE</scope>
    <source>
        <strain evidence="13">STE-U-9442</strain>
    </source>
</reference>
<keyword evidence="7" id="KW-1071">Ligand-gated ion channel</keyword>
<organism evidence="13 14">
    <name type="scientific">Phytophthora citrophthora</name>
    <dbReference type="NCBI Taxonomy" id="4793"/>
    <lineage>
        <taxon>Eukaryota</taxon>
        <taxon>Sar</taxon>
        <taxon>Stramenopiles</taxon>
        <taxon>Oomycota</taxon>
        <taxon>Peronosporomycetes</taxon>
        <taxon>Peronosporales</taxon>
        <taxon>Peronosporaceae</taxon>
        <taxon>Phytophthora</taxon>
    </lineage>
</organism>
<evidence type="ECO:0000256" key="3">
    <source>
        <dbReference type="ARBA" id="ARBA00022692"/>
    </source>
</evidence>
<evidence type="ECO:0000256" key="8">
    <source>
        <dbReference type="ARBA" id="ARBA00023303"/>
    </source>
</evidence>
<dbReference type="Gene3D" id="1.10.287.70">
    <property type="match status" value="1"/>
</dbReference>
<evidence type="ECO:0000259" key="12">
    <source>
        <dbReference type="PROSITE" id="PS50042"/>
    </source>
</evidence>
<comment type="caution">
    <text evidence="13">The sequence shown here is derived from an EMBL/GenBank/DDBJ whole genome shotgun (WGS) entry which is preliminary data.</text>
</comment>
<keyword evidence="2" id="KW-0813">Transport</keyword>
<dbReference type="InterPro" id="IPR050866">
    <property type="entry name" value="CNG_cation_channel"/>
</dbReference>
<feature type="region of interest" description="Disordered" evidence="10">
    <location>
        <begin position="806"/>
        <end position="826"/>
    </location>
</feature>
<evidence type="ECO:0000256" key="11">
    <source>
        <dbReference type="SAM" id="Phobius"/>
    </source>
</evidence>
<dbReference type="EMBL" id="JASMQC010000009">
    <property type="protein sequence ID" value="KAK1942636.1"/>
    <property type="molecule type" value="Genomic_DNA"/>
</dbReference>
<dbReference type="InterPro" id="IPR014710">
    <property type="entry name" value="RmlC-like_jellyroll"/>
</dbReference>